<keyword evidence="3" id="KW-1185">Reference proteome</keyword>
<comment type="caution">
    <text evidence="2">The sequence shown here is derived from an EMBL/GenBank/DDBJ whole genome shotgun (WGS) entry which is preliminary data.</text>
</comment>
<dbReference type="Proteomes" id="UP000652761">
    <property type="component" value="Unassembled WGS sequence"/>
</dbReference>
<feature type="compositionally biased region" description="Basic and acidic residues" evidence="1">
    <location>
        <begin position="218"/>
        <end position="250"/>
    </location>
</feature>
<evidence type="ECO:0000256" key="1">
    <source>
        <dbReference type="SAM" id="MobiDB-lite"/>
    </source>
</evidence>
<feature type="region of interest" description="Disordered" evidence="1">
    <location>
        <begin position="307"/>
        <end position="327"/>
    </location>
</feature>
<feature type="region of interest" description="Disordered" evidence="1">
    <location>
        <begin position="354"/>
        <end position="373"/>
    </location>
</feature>
<evidence type="ECO:0000313" key="2">
    <source>
        <dbReference type="EMBL" id="MQL73988.1"/>
    </source>
</evidence>
<feature type="compositionally biased region" description="Low complexity" evidence="1">
    <location>
        <begin position="193"/>
        <end position="207"/>
    </location>
</feature>
<dbReference type="AlphaFoldDB" id="A0A843TQV8"/>
<dbReference type="EMBL" id="NMUH01000186">
    <property type="protein sequence ID" value="MQL73988.1"/>
    <property type="molecule type" value="Genomic_DNA"/>
</dbReference>
<protein>
    <submittedName>
        <fullName evidence="2">Uncharacterized protein</fullName>
    </submittedName>
</protein>
<organism evidence="2 3">
    <name type="scientific">Colocasia esculenta</name>
    <name type="common">Wild taro</name>
    <name type="synonym">Arum esculentum</name>
    <dbReference type="NCBI Taxonomy" id="4460"/>
    <lineage>
        <taxon>Eukaryota</taxon>
        <taxon>Viridiplantae</taxon>
        <taxon>Streptophyta</taxon>
        <taxon>Embryophyta</taxon>
        <taxon>Tracheophyta</taxon>
        <taxon>Spermatophyta</taxon>
        <taxon>Magnoliopsida</taxon>
        <taxon>Liliopsida</taxon>
        <taxon>Araceae</taxon>
        <taxon>Aroideae</taxon>
        <taxon>Colocasieae</taxon>
        <taxon>Colocasia</taxon>
    </lineage>
</organism>
<reference evidence="2" key="1">
    <citation type="submission" date="2017-07" db="EMBL/GenBank/DDBJ databases">
        <title>Taro Niue Genome Assembly and Annotation.</title>
        <authorList>
            <person name="Atibalentja N."/>
            <person name="Keating K."/>
            <person name="Fields C.J."/>
        </authorList>
    </citation>
    <scope>NUCLEOTIDE SEQUENCE</scope>
    <source>
        <strain evidence="2">Niue_2</strain>
        <tissue evidence="2">Leaf</tissue>
    </source>
</reference>
<evidence type="ECO:0000313" key="3">
    <source>
        <dbReference type="Proteomes" id="UP000652761"/>
    </source>
</evidence>
<proteinExistence type="predicted"/>
<feature type="region of interest" description="Disordered" evidence="1">
    <location>
        <begin position="121"/>
        <end position="141"/>
    </location>
</feature>
<gene>
    <name evidence="2" type="ORF">Taro_006342</name>
</gene>
<feature type="compositionally biased region" description="Basic residues" evidence="1">
    <location>
        <begin position="251"/>
        <end position="262"/>
    </location>
</feature>
<sequence>MKFEGIRVASNTPYKINPFVQGANAGVKSPSPPASSSNLMATVTYGPLVVACHAKCGYLITPIVFGDFPTVVGSPYFLGVVPAVQATLKAAPKATATRGTKPRPSQGRVFSVNTISCVAVPRKRGQRQGRRGSKSHAVVSNSGKTVLVGDIRVRLDGGEPILPRDRNVPMVATSKKFAPLQGMRQEDWDSPKGARQGQASSSAPQQPRKMRQMWVTKQEARRIKQARADQPAERPKKATPEREKAQDPKLPRPRGQKRRGVYRKPNFVSAQTEPAEGGDVRHTEASAPRVSVFERLSTSVFNRLGAALRPSTQRPKKRRVQRTSEKGGGMKIFTCYASGREAAGPSGVPLGPFRIDEPSQEGEGQGLELPLEHDQRPLPGQVQLDLEGGEEDEVASLHLGDQQLPADGDQAEVFLMPPTRAAFQAMTDDAKYDFIQRWQAEMANLLTERGQQTGANAPRRQVPTANQNARTRHQQGDLPDVNPRTAAVNDYTVDPVQQPRRGINSQASAAEDIVAQR</sequence>
<feature type="region of interest" description="Disordered" evidence="1">
    <location>
        <begin position="451"/>
        <end position="517"/>
    </location>
</feature>
<name>A0A843TQV8_COLES</name>
<feature type="compositionally biased region" description="Basic residues" evidence="1">
    <location>
        <begin position="121"/>
        <end position="134"/>
    </location>
</feature>
<feature type="region of interest" description="Disordered" evidence="1">
    <location>
        <begin position="172"/>
        <end position="285"/>
    </location>
</feature>
<accession>A0A843TQV8</accession>